<reference evidence="2 3" key="1">
    <citation type="submission" date="2019-10" db="EMBL/GenBank/DDBJ databases">
        <title>Gracilibacillus sp. nov. isolated from rice seeds.</title>
        <authorList>
            <person name="He S."/>
        </authorList>
    </citation>
    <scope>NUCLEOTIDE SEQUENCE [LARGE SCALE GENOMIC DNA]</scope>
    <source>
        <strain evidence="2 3">TD8</strain>
    </source>
</reference>
<accession>A0A7C8GX43</accession>
<keyword evidence="1" id="KW-0732">Signal</keyword>
<gene>
    <name evidence="2" type="ORF">F9U64_00795</name>
</gene>
<comment type="caution">
    <text evidence="2">The sequence shown here is derived from an EMBL/GenBank/DDBJ whole genome shotgun (WGS) entry which is preliminary data.</text>
</comment>
<proteinExistence type="predicted"/>
<dbReference type="RefSeq" id="WP_153400871.1">
    <property type="nucleotide sequence ID" value="NZ_ML762424.1"/>
</dbReference>
<feature type="signal peptide" evidence="1">
    <location>
        <begin position="1"/>
        <end position="24"/>
    </location>
</feature>
<dbReference type="NCBIfam" id="TIGR03057">
    <property type="entry name" value="xxxLxxG_by_4"/>
    <property type="match status" value="2"/>
</dbReference>
<dbReference type="OrthoDB" id="9815841at2"/>
<dbReference type="AlphaFoldDB" id="A0A7C8GX43"/>
<evidence type="ECO:0000313" key="3">
    <source>
        <dbReference type="Proteomes" id="UP000480246"/>
    </source>
</evidence>
<dbReference type="EMBL" id="WEID01000004">
    <property type="protein sequence ID" value="KAB8139364.1"/>
    <property type="molecule type" value="Genomic_DNA"/>
</dbReference>
<dbReference type="Gene3D" id="1.10.287.950">
    <property type="entry name" value="Methyl-accepting chemotaxis protein"/>
    <property type="match status" value="2"/>
</dbReference>
<sequence length="607" mass="65937">MRSKTIFVVLLTIVLIFPSLFLNAALNEDAAKDSGGNAANGEYKSKDEVIYATLSATGEKEALYVVNRFEVTEPGQIIDYGPYKNVKNLTDTEEMEQTDQKVSFEASEGEFYYQGNLENQSLPWDVSITYTLDGKQTEPQDLLGQDGKLEITINTTKNENVDPVFYQNYLLQVSLTLDPTIYNNISAPNATIANAGKNKQISYTVMPENNGNLTLSADVTDFELNGIEISAVPSSMSIETPDVGEMTGEIETLSDAVNEINSGVAQLEDGIKELNTGVAGLADGSQQYSNGISEVNQSSTELVNASNSIKDALTKMNQSLKGESGEMDLSQLTQLPEGLSEIGSGLNETAAGLMTLQKNYVSAFNALNQAMEQIPENNITEEQMNALYNSGANSDVVDQLIETYKAALTVKQTYENVKEGFLAVEETLNSVNGTLTTMSGSINTMAENISNSLAKMDTAGSLEQLQAGIAGLSENYQQFHGGLVNYTNGISQLANNYSELNGGIAELSNGTSELANGAGELHNGTSELADATSDMPEQIQTEVDQMMDEYDKSDFDPVSFVSDKNDKVKTVQFVIKTESIVKEEEKTEEVEEEEEQGFWSRLVNLFS</sequence>
<dbReference type="InterPro" id="IPR023908">
    <property type="entry name" value="xxxLxxG_rpt"/>
</dbReference>
<dbReference type="Proteomes" id="UP000480246">
    <property type="component" value="Unassembled WGS sequence"/>
</dbReference>
<evidence type="ECO:0000313" key="2">
    <source>
        <dbReference type="EMBL" id="KAB8139364.1"/>
    </source>
</evidence>
<keyword evidence="3" id="KW-1185">Reference proteome</keyword>
<evidence type="ECO:0000256" key="1">
    <source>
        <dbReference type="SAM" id="SignalP"/>
    </source>
</evidence>
<name>A0A7C8GX43_9BACI</name>
<dbReference type="SUPFAM" id="SSF58104">
    <property type="entry name" value="Methyl-accepting chemotaxis protein (MCP) signaling domain"/>
    <property type="match status" value="1"/>
</dbReference>
<organism evidence="2 3">
    <name type="scientific">Gracilibacillus oryzae</name>
    <dbReference type="NCBI Taxonomy" id="1672701"/>
    <lineage>
        <taxon>Bacteria</taxon>
        <taxon>Bacillati</taxon>
        <taxon>Bacillota</taxon>
        <taxon>Bacilli</taxon>
        <taxon>Bacillales</taxon>
        <taxon>Bacillaceae</taxon>
        <taxon>Gracilibacillus</taxon>
    </lineage>
</organism>
<protein>
    <submittedName>
        <fullName evidence="2">YhgE/Pip domain-containing protein</fullName>
    </submittedName>
</protein>
<feature type="chain" id="PRO_5038668392" evidence="1">
    <location>
        <begin position="25"/>
        <end position="607"/>
    </location>
</feature>